<dbReference type="EMBL" id="BAAAUX010000013">
    <property type="protein sequence ID" value="GAA2791119.1"/>
    <property type="molecule type" value="Genomic_DNA"/>
</dbReference>
<dbReference type="SUPFAM" id="SSF56219">
    <property type="entry name" value="DNase I-like"/>
    <property type="match status" value="1"/>
</dbReference>
<name>A0ABN3VC93_9PSEU</name>
<organism evidence="3 4">
    <name type="scientific">Saccharopolyspora taberi</name>
    <dbReference type="NCBI Taxonomy" id="60895"/>
    <lineage>
        <taxon>Bacteria</taxon>
        <taxon>Bacillati</taxon>
        <taxon>Actinomycetota</taxon>
        <taxon>Actinomycetes</taxon>
        <taxon>Pseudonocardiales</taxon>
        <taxon>Pseudonocardiaceae</taxon>
        <taxon>Saccharopolyspora</taxon>
    </lineage>
</organism>
<accession>A0ABN3VC93</accession>
<dbReference type="InterPro" id="IPR005135">
    <property type="entry name" value="Endo/exonuclease/phosphatase"/>
</dbReference>
<keyword evidence="3" id="KW-0255">Endonuclease</keyword>
<evidence type="ECO:0000259" key="2">
    <source>
        <dbReference type="Pfam" id="PF03372"/>
    </source>
</evidence>
<comment type="caution">
    <text evidence="3">The sequence shown here is derived from an EMBL/GenBank/DDBJ whole genome shotgun (WGS) entry which is preliminary data.</text>
</comment>
<dbReference type="InterPro" id="IPR036691">
    <property type="entry name" value="Endo/exonu/phosph_ase_sf"/>
</dbReference>
<protein>
    <submittedName>
        <fullName evidence="3">Endonuclease/exonuclease/phosphatase family protein</fullName>
    </submittedName>
</protein>
<keyword evidence="1" id="KW-0812">Transmembrane</keyword>
<dbReference type="GO" id="GO:0004519">
    <property type="term" value="F:endonuclease activity"/>
    <property type="evidence" value="ECO:0007669"/>
    <property type="project" value="UniProtKB-KW"/>
</dbReference>
<gene>
    <name evidence="3" type="ORF">GCM10010470_27340</name>
</gene>
<proteinExistence type="predicted"/>
<dbReference type="Pfam" id="PF03372">
    <property type="entry name" value="Exo_endo_phos"/>
    <property type="match status" value="1"/>
</dbReference>
<feature type="transmembrane region" description="Helical" evidence="1">
    <location>
        <begin position="52"/>
        <end position="74"/>
    </location>
</feature>
<keyword evidence="1" id="KW-0472">Membrane</keyword>
<sequence length="332" mass="35174">MDQTLTELEPAEQPPVRRKSAKVTALLVVLGSGFVAWAALPLADLDSNRYTAALVALTPYAVPLGLVVTLLALVLRRWLTALVVGAVAVALVTTVVPRAIPDSPTPVQGVPLRVLSANLYFGEADPVRVVELVRDNQVDVLSLQELTPDEVEALDAAGLRSLLPHRVFQDHAGAEGSGIASRFPLRELSLVPPTTMRQPSALVDVPGPRDVEVVAVHPVIPVGSDSNGDWVRELNALPHAGKTPRVLAGDFNATLDHSPLGALLTRGYRDAAAITGSGLSPTWPVRDTWLAPPPVTIDHVLISDGIAVQDYRTFEVAGADHRAVLAHVVVPG</sequence>
<feature type="domain" description="Endonuclease/exonuclease/phosphatase" evidence="2">
    <location>
        <begin position="115"/>
        <end position="321"/>
    </location>
</feature>
<evidence type="ECO:0000313" key="3">
    <source>
        <dbReference type="EMBL" id="GAA2791119.1"/>
    </source>
</evidence>
<keyword evidence="3" id="KW-0378">Hydrolase</keyword>
<evidence type="ECO:0000313" key="4">
    <source>
        <dbReference type="Proteomes" id="UP001500979"/>
    </source>
</evidence>
<dbReference type="RefSeq" id="WP_344680006.1">
    <property type="nucleotide sequence ID" value="NZ_BAAAUX010000013.1"/>
</dbReference>
<keyword evidence="1" id="KW-1133">Transmembrane helix</keyword>
<dbReference type="Proteomes" id="UP001500979">
    <property type="component" value="Unassembled WGS sequence"/>
</dbReference>
<evidence type="ECO:0000256" key="1">
    <source>
        <dbReference type="SAM" id="Phobius"/>
    </source>
</evidence>
<keyword evidence="4" id="KW-1185">Reference proteome</keyword>
<feature type="transmembrane region" description="Helical" evidence="1">
    <location>
        <begin position="81"/>
        <end position="100"/>
    </location>
</feature>
<reference evidence="3 4" key="1">
    <citation type="journal article" date="2019" name="Int. J. Syst. Evol. Microbiol.">
        <title>The Global Catalogue of Microorganisms (GCM) 10K type strain sequencing project: providing services to taxonomists for standard genome sequencing and annotation.</title>
        <authorList>
            <consortium name="The Broad Institute Genomics Platform"/>
            <consortium name="The Broad Institute Genome Sequencing Center for Infectious Disease"/>
            <person name="Wu L."/>
            <person name="Ma J."/>
        </authorList>
    </citation>
    <scope>NUCLEOTIDE SEQUENCE [LARGE SCALE GENOMIC DNA]</scope>
    <source>
        <strain evidence="3 4">JCM 9383</strain>
    </source>
</reference>
<keyword evidence="3" id="KW-0540">Nuclease</keyword>
<dbReference type="Gene3D" id="3.60.10.10">
    <property type="entry name" value="Endonuclease/exonuclease/phosphatase"/>
    <property type="match status" value="1"/>
</dbReference>
<feature type="transmembrane region" description="Helical" evidence="1">
    <location>
        <begin position="21"/>
        <end position="40"/>
    </location>
</feature>